<sequence length="62" mass="6618">MLTVEMIIAGLTDAVGFLAAGCVAEGPQGDHQGNRGVPGRYGRCHRREGDRLDSRAPLFLHA</sequence>
<proteinExistence type="predicted"/>
<accession>A0A837DCG7</accession>
<dbReference type="EMBL" id="JRZE01000003">
    <property type="protein sequence ID" value="KHF45180.1"/>
    <property type="molecule type" value="Genomic_DNA"/>
</dbReference>
<organism evidence="2 3">
    <name type="scientific">Saccharomonospora viridis</name>
    <dbReference type="NCBI Taxonomy" id="1852"/>
    <lineage>
        <taxon>Bacteria</taxon>
        <taxon>Bacillati</taxon>
        <taxon>Actinomycetota</taxon>
        <taxon>Actinomycetes</taxon>
        <taxon>Pseudonocardiales</taxon>
        <taxon>Pseudonocardiaceae</taxon>
        <taxon>Saccharomonospora</taxon>
    </lineage>
</organism>
<comment type="caution">
    <text evidence="2">The sequence shown here is derived from an EMBL/GenBank/DDBJ whole genome shotgun (WGS) entry which is preliminary data.</text>
</comment>
<dbReference type="Proteomes" id="UP000030848">
    <property type="component" value="Unassembled WGS sequence"/>
</dbReference>
<reference evidence="2 3" key="1">
    <citation type="submission" date="2014-10" db="EMBL/GenBank/DDBJ databases">
        <title>Genome sequence of Micropolyspora internatus JCM3315.</title>
        <authorList>
            <person name="Shin S.-K."/>
            <person name="Yi H."/>
        </authorList>
    </citation>
    <scope>NUCLEOTIDE SEQUENCE [LARGE SCALE GENOMIC DNA]</scope>
    <source>
        <strain evidence="2 3">JCM 3315</strain>
    </source>
</reference>
<dbReference type="AlphaFoldDB" id="A0A837DCG7"/>
<name>A0A837DCG7_9PSEU</name>
<evidence type="ECO:0000256" key="1">
    <source>
        <dbReference type="SAM" id="MobiDB-lite"/>
    </source>
</evidence>
<gene>
    <name evidence="2" type="ORF">MINT15_20620</name>
</gene>
<protein>
    <submittedName>
        <fullName evidence="2">Uncharacterized protein</fullName>
    </submittedName>
</protein>
<evidence type="ECO:0000313" key="2">
    <source>
        <dbReference type="EMBL" id="KHF45180.1"/>
    </source>
</evidence>
<feature type="region of interest" description="Disordered" evidence="1">
    <location>
        <begin position="28"/>
        <end position="48"/>
    </location>
</feature>
<evidence type="ECO:0000313" key="3">
    <source>
        <dbReference type="Proteomes" id="UP000030848"/>
    </source>
</evidence>